<reference evidence="8" key="1">
    <citation type="submission" date="2022-08" db="EMBL/GenBank/DDBJ databases">
        <authorList>
            <person name="Dzunkova M."/>
            <person name="La Clair J."/>
            <person name="Tyml T."/>
            <person name="Doud D."/>
            <person name="Schulz F."/>
            <person name="Piquer S."/>
            <person name="Porcel Sanchis D."/>
            <person name="Osborn A."/>
            <person name="Robinson D."/>
            <person name="Louie K.B."/>
            <person name="Bowen B.P."/>
            <person name="Bowers R."/>
            <person name="Lee J."/>
            <person name="Arnau Llombart V."/>
            <person name="Diaz Villanueva W."/>
            <person name="Gosliner T."/>
            <person name="Northen T."/>
            <person name="Cheng J.-F."/>
            <person name="Burkart M.D."/>
            <person name="Woyke T."/>
        </authorList>
    </citation>
    <scope>NUCLEOTIDE SEQUENCE</scope>
    <source>
        <strain evidence="8">Df01</strain>
    </source>
</reference>
<evidence type="ECO:0000259" key="7">
    <source>
        <dbReference type="Pfam" id="PF14693"/>
    </source>
</evidence>
<evidence type="ECO:0000256" key="1">
    <source>
        <dbReference type="ARBA" id="ARBA00022730"/>
    </source>
</evidence>
<evidence type="ECO:0000256" key="4">
    <source>
        <dbReference type="ARBA" id="ARBA00023274"/>
    </source>
</evidence>
<dbReference type="NCBIfam" id="TIGR00731">
    <property type="entry name" value="bL25_bact_ctc"/>
    <property type="match status" value="1"/>
</dbReference>
<comment type="similarity">
    <text evidence="5">Belongs to the bacterial ribosomal protein bL25 family. CTC subfamily.</text>
</comment>
<comment type="caution">
    <text evidence="8">The sequence shown here is derived from an EMBL/GenBank/DDBJ whole genome shotgun (WGS) entry which is preliminary data.</text>
</comment>
<dbReference type="Gene3D" id="2.170.120.20">
    <property type="entry name" value="Ribosomal protein L25, beta domain"/>
    <property type="match status" value="1"/>
</dbReference>
<dbReference type="InterPro" id="IPR001021">
    <property type="entry name" value="Ribosomal_bL25_long"/>
</dbReference>
<dbReference type="PANTHER" id="PTHR33284:SF1">
    <property type="entry name" value="RIBOSOMAL PROTEIN L25_GLN-TRNA SYNTHETASE, ANTI-CODON-BINDING DOMAIN-CONTAINING PROTEIN"/>
    <property type="match status" value="1"/>
</dbReference>
<dbReference type="InterPro" id="IPR020057">
    <property type="entry name" value="Ribosomal_bL25_b-dom"/>
</dbReference>
<evidence type="ECO:0000313" key="8">
    <source>
        <dbReference type="EMBL" id="MDM5148008.1"/>
    </source>
</evidence>
<organism evidence="8 9">
    <name type="scientific">Candidatus Doriopsillibacter californiensis</name>
    <dbReference type="NCBI Taxonomy" id="2970740"/>
    <lineage>
        <taxon>Bacteria</taxon>
        <taxon>Pseudomonadati</taxon>
        <taxon>Pseudomonadota</taxon>
        <taxon>Gammaproteobacteria</taxon>
        <taxon>Candidatus Tethybacterales</taxon>
        <taxon>Candidatus Persebacteraceae</taxon>
        <taxon>Candidatus Doriopsillibacter</taxon>
    </lineage>
</organism>
<comment type="subunit">
    <text evidence="5">Part of the 50S ribosomal subunit; part of the 5S rRNA/L5/L18/L25 subcomplex. Contacts the 5S rRNA. Binds to the 5S rRNA independently of L5 and L18.</text>
</comment>
<dbReference type="GO" id="GO:0005840">
    <property type="term" value="C:ribosome"/>
    <property type="evidence" value="ECO:0007669"/>
    <property type="project" value="UniProtKB-KW"/>
</dbReference>
<dbReference type="PANTHER" id="PTHR33284">
    <property type="entry name" value="RIBOSOMAL PROTEIN L25/GLN-TRNA SYNTHETASE, ANTI-CODON-BINDING DOMAIN-CONTAINING PROTEIN"/>
    <property type="match status" value="1"/>
</dbReference>
<sequence>MEHIVEATHRKESGRGVSRALRRNGRVPGILYGGDQPVPFSCAERDLVVCLQEESFHFSVLSVKVDGKGYPALLREVQRHPVRRDILHVDFQAVRQDREIAANVPLHFINAENAPGVKLQQGIFTAIENQVSVHCLPAKLPEYIEVDVIALEISKSVHLSDIVPPDGVRFDEIVRGNNPALATITGASEEEVLVADTVTESEDSAGS</sequence>
<dbReference type="CDD" id="cd00495">
    <property type="entry name" value="Ribosomal_L25_TL5_CTC"/>
    <property type="match status" value="1"/>
</dbReference>
<dbReference type="NCBIfam" id="NF004612">
    <property type="entry name" value="PRK05943.1"/>
    <property type="match status" value="1"/>
</dbReference>
<dbReference type="Pfam" id="PF01386">
    <property type="entry name" value="Ribosomal_L25p"/>
    <property type="match status" value="1"/>
</dbReference>
<dbReference type="InterPro" id="IPR020930">
    <property type="entry name" value="Ribosomal_uL5_bac-type"/>
</dbReference>
<dbReference type="InterPro" id="IPR029751">
    <property type="entry name" value="Ribosomal_L25_dom"/>
</dbReference>
<evidence type="ECO:0000256" key="2">
    <source>
        <dbReference type="ARBA" id="ARBA00022884"/>
    </source>
</evidence>
<evidence type="ECO:0000256" key="3">
    <source>
        <dbReference type="ARBA" id="ARBA00022980"/>
    </source>
</evidence>
<comment type="function">
    <text evidence="5">This is one of the proteins that binds to the 5S RNA in the ribosome where it forms part of the central protuberance.</text>
</comment>
<dbReference type="SUPFAM" id="SSF50715">
    <property type="entry name" value="Ribosomal protein L25-like"/>
    <property type="match status" value="1"/>
</dbReference>
<dbReference type="EMBL" id="JANQAO010000003">
    <property type="protein sequence ID" value="MDM5148008.1"/>
    <property type="molecule type" value="Genomic_DNA"/>
</dbReference>
<keyword evidence="1 5" id="KW-0699">rRNA-binding</keyword>
<dbReference type="Proteomes" id="UP001168167">
    <property type="component" value="Unassembled WGS sequence"/>
</dbReference>
<reference evidence="8" key="2">
    <citation type="journal article" date="2023" name="Microbiome">
        <title>Synthase-selected sorting approach identifies a beta-lactone synthase in a nudibranch symbiotic bacterium.</title>
        <authorList>
            <person name="Dzunkova M."/>
            <person name="La Clair J.J."/>
            <person name="Tyml T."/>
            <person name="Doud D."/>
            <person name="Schulz F."/>
            <person name="Piquer-Esteban S."/>
            <person name="Porcel Sanchis D."/>
            <person name="Osborn A."/>
            <person name="Robinson D."/>
            <person name="Louie K.B."/>
            <person name="Bowen B.P."/>
            <person name="Bowers R.M."/>
            <person name="Lee J."/>
            <person name="Arnau V."/>
            <person name="Diaz-Villanueva W."/>
            <person name="Stepanauskas R."/>
            <person name="Gosliner T."/>
            <person name="Date S.V."/>
            <person name="Northen T.R."/>
            <person name="Cheng J.F."/>
            <person name="Burkart M.D."/>
            <person name="Woyke T."/>
        </authorList>
    </citation>
    <scope>NUCLEOTIDE SEQUENCE</scope>
    <source>
        <strain evidence="8">Df01</strain>
    </source>
</reference>
<keyword evidence="4 5" id="KW-0687">Ribonucleoprotein</keyword>
<keyword evidence="3 5" id="KW-0689">Ribosomal protein</keyword>
<dbReference type="Pfam" id="PF14693">
    <property type="entry name" value="Ribosomal_TL5_C"/>
    <property type="match status" value="1"/>
</dbReference>
<dbReference type="NCBIfam" id="NF004130">
    <property type="entry name" value="PRK05618.1-5"/>
    <property type="match status" value="1"/>
</dbReference>
<name>A0ABT7QNA3_9GAMM</name>
<keyword evidence="9" id="KW-1185">Reference proteome</keyword>
<dbReference type="Gene3D" id="2.40.240.10">
    <property type="entry name" value="Ribosomal Protein L25, Chain P"/>
    <property type="match status" value="1"/>
</dbReference>
<accession>A0ABT7QNA3</accession>
<proteinExistence type="inferred from homology"/>
<dbReference type="InterPro" id="IPR037121">
    <property type="entry name" value="Ribosomal_bL25_C"/>
</dbReference>
<dbReference type="InterPro" id="IPR011035">
    <property type="entry name" value="Ribosomal_bL25/Gln-tRNA_synth"/>
</dbReference>
<dbReference type="HAMAP" id="MF_01334">
    <property type="entry name" value="Ribosomal_bL25_CTC"/>
    <property type="match status" value="1"/>
</dbReference>
<feature type="domain" description="Large ribosomal subunit protein bL25 L25" evidence="6">
    <location>
        <begin position="6"/>
        <end position="91"/>
    </location>
</feature>
<evidence type="ECO:0000256" key="5">
    <source>
        <dbReference type="HAMAP-Rule" id="MF_01334"/>
    </source>
</evidence>
<keyword evidence="2 5" id="KW-0694">RNA-binding</keyword>
<evidence type="ECO:0000313" key="9">
    <source>
        <dbReference type="Proteomes" id="UP001168167"/>
    </source>
</evidence>
<protein>
    <recommendedName>
        <fullName evidence="5">Large ribosomal subunit protein bL25</fullName>
    </recommendedName>
    <alternativeName>
        <fullName evidence="5">General stress protein CTC</fullName>
    </alternativeName>
</protein>
<feature type="domain" description="Large ribosomal subunit protein bL25 beta" evidence="7">
    <location>
        <begin position="100"/>
        <end position="185"/>
    </location>
</feature>
<gene>
    <name evidence="5" type="primary">rplY</name>
    <name evidence="5" type="synonym">ctc</name>
    <name evidence="8" type="ORF">NQX30_06455</name>
</gene>
<evidence type="ECO:0000259" key="6">
    <source>
        <dbReference type="Pfam" id="PF01386"/>
    </source>
</evidence>
<dbReference type="InterPro" id="IPR020056">
    <property type="entry name" value="Rbsml_bL25/Gln-tRNA_synth_N"/>
</dbReference>